<dbReference type="VEuPathDB" id="FungiDB:SAPIO_CDS2821"/>
<dbReference type="InterPro" id="IPR020796">
    <property type="entry name" value="ORC5"/>
</dbReference>
<comment type="similarity">
    <text evidence="2">Belongs to the ORC5 family.</text>
</comment>
<dbReference type="Pfam" id="PF14630">
    <property type="entry name" value="ORC5_C"/>
    <property type="match status" value="1"/>
</dbReference>
<feature type="domain" description="Orc1-like AAA ATPase" evidence="8">
    <location>
        <begin position="20"/>
        <end position="164"/>
    </location>
</feature>
<dbReference type="EMBL" id="JOWA01000087">
    <property type="protein sequence ID" value="KEZ44729.1"/>
    <property type="molecule type" value="Genomic_DNA"/>
</dbReference>
<dbReference type="SUPFAM" id="SSF52540">
    <property type="entry name" value="P-loop containing nucleoside triphosphate hydrolases"/>
    <property type="match status" value="1"/>
</dbReference>
<dbReference type="PANTHER" id="PTHR12705:SF0">
    <property type="entry name" value="ORIGIN RECOGNITION COMPLEX SUBUNIT 5"/>
    <property type="match status" value="1"/>
</dbReference>
<dbReference type="Pfam" id="PF21639">
    <property type="entry name" value="ORC5_lid"/>
    <property type="match status" value="1"/>
</dbReference>
<evidence type="ECO:0000313" key="12">
    <source>
        <dbReference type="Proteomes" id="UP000028545"/>
    </source>
</evidence>
<dbReference type="OrthoDB" id="365981at2759"/>
<keyword evidence="12" id="KW-1185">Reference proteome</keyword>
<keyword evidence="4" id="KW-0547">Nucleotide-binding</keyword>
<dbReference type="RefSeq" id="XP_016644528.1">
    <property type="nucleotide sequence ID" value="XM_016785746.1"/>
</dbReference>
<evidence type="ECO:0000313" key="11">
    <source>
        <dbReference type="EMBL" id="KEZ44729.1"/>
    </source>
</evidence>
<dbReference type="GO" id="GO:0006270">
    <property type="term" value="P:DNA replication initiation"/>
    <property type="evidence" value="ECO:0007669"/>
    <property type="project" value="TreeGrafter"/>
</dbReference>
<dbReference type="AlphaFoldDB" id="A0A084GBL7"/>
<feature type="domain" description="ORC5 lid" evidence="10">
    <location>
        <begin position="224"/>
        <end position="283"/>
    </location>
</feature>
<feature type="domain" description="Origin recognition complex subunit 5 C-terminal" evidence="9">
    <location>
        <begin position="321"/>
        <end position="480"/>
    </location>
</feature>
<evidence type="ECO:0000256" key="4">
    <source>
        <dbReference type="ARBA" id="ARBA00022741"/>
    </source>
</evidence>
<evidence type="ECO:0000256" key="1">
    <source>
        <dbReference type="ARBA" id="ARBA00004123"/>
    </source>
</evidence>
<name>A0A084GBL7_PSEDA</name>
<sequence>MASIFELPEELVISTLTNHFPCREPQIRALTTLLSPNCAPCKNLVLYGTKATGKSAIAESLLEKLSNTNHDDSTIHYAVVKSARCITGRHLFETTVDAVAQAINWPDTPKRCENLSQLVIELSKMLKDPPREERWRFALVFDGIDDQREAPPTLLPALARLSEIIPCLTCVFIVTSPPPAYLRTVIGSFLEFPNYKKHEFVKILSLETPPPIPNATAQETTELWRRLCGAVHDSLTKAASRTLPSFRHSCHALWPRFIAPVQAGTHSPKEFSKLLIASRVHFQDESLLNPSIVSSIASKSAPPSLPLSKERDSSTDLATLLPTVARLLLLAAYLASHNPARHDITVFSTHNYGKRRRRGGVASTGPRSAGAGRGRHRKIARKLLGAHSFVVERMMAIFVALSSEWAASEGGAVGADGTSALPIDADVGVALATLASLRLLIRVGIGGDMMDRGARWRINVSWEAVRALGRSVGIEVEDWLVE</sequence>
<comment type="subcellular location">
    <subcellularLocation>
        <location evidence="1">Nucleus</location>
    </subcellularLocation>
</comment>
<comment type="caution">
    <text evidence="11">The sequence shown here is derived from an EMBL/GenBank/DDBJ whole genome shotgun (WGS) entry which is preliminary data.</text>
</comment>
<gene>
    <name evidence="11" type="ORF">SAPIO_CDS2821</name>
</gene>
<evidence type="ECO:0000256" key="5">
    <source>
        <dbReference type="ARBA" id="ARBA00022840"/>
    </source>
</evidence>
<organism evidence="11 12">
    <name type="scientific">Pseudallescheria apiosperma</name>
    <name type="common">Scedosporium apiospermum</name>
    <dbReference type="NCBI Taxonomy" id="563466"/>
    <lineage>
        <taxon>Eukaryota</taxon>
        <taxon>Fungi</taxon>
        <taxon>Dikarya</taxon>
        <taxon>Ascomycota</taxon>
        <taxon>Pezizomycotina</taxon>
        <taxon>Sordariomycetes</taxon>
        <taxon>Hypocreomycetidae</taxon>
        <taxon>Microascales</taxon>
        <taxon>Microascaceae</taxon>
        <taxon>Scedosporium</taxon>
    </lineage>
</organism>
<protein>
    <submittedName>
        <fullName evidence="11">Uncharacterized protein</fullName>
    </submittedName>
</protein>
<proteinExistence type="inferred from homology"/>
<dbReference type="OMA" id="QLRRWHG"/>
<dbReference type="KEGG" id="sapo:SAPIO_CDS2821"/>
<keyword evidence="5" id="KW-0067">ATP-binding</keyword>
<dbReference type="PANTHER" id="PTHR12705">
    <property type="entry name" value="ORIGIN RECOGNITION COMPLEX SUBUNIT 5"/>
    <property type="match status" value="1"/>
</dbReference>
<evidence type="ECO:0000256" key="3">
    <source>
        <dbReference type="ARBA" id="ARBA00022705"/>
    </source>
</evidence>
<evidence type="ECO:0000256" key="7">
    <source>
        <dbReference type="SAM" id="MobiDB-lite"/>
    </source>
</evidence>
<dbReference type="InterPro" id="IPR048866">
    <property type="entry name" value="ORC5_lid"/>
</dbReference>
<feature type="region of interest" description="Disordered" evidence="7">
    <location>
        <begin position="355"/>
        <end position="375"/>
    </location>
</feature>
<dbReference type="InterPro" id="IPR027417">
    <property type="entry name" value="P-loop_NTPase"/>
</dbReference>
<dbReference type="InterPro" id="IPR041664">
    <property type="entry name" value="AAA_16"/>
</dbReference>
<accession>A0A084GBL7</accession>
<keyword evidence="3" id="KW-0235">DNA replication</keyword>
<evidence type="ECO:0000259" key="8">
    <source>
        <dbReference type="Pfam" id="PF13191"/>
    </source>
</evidence>
<dbReference type="GO" id="GO:0003688">
    <property type="term" value="F:DNA replication origin binding"/>
    <property type="evidence" value="ECO:0007669"/>
    <property type="project" value="TreeGrafter"/>
</dbReference>
<dbReference type="InterPro" id="IPR047088">
    <property type="entry name" value="ORC5_C"/>
</dbReference>
<keyword evidence="6" id="KW-0539">Nucleus</keyword>
<evidence type="ECO:0000256" key="6">
    <source>
        <dbReference type="ARBA" id="ARBA00023242"/>
    </source>
</evidence>
<reference evidence="11 12" key="1">
    <citation type="journal article" date="2014" name="Genome Announc.">
        <title>Draft genome sequence of the pathogenic fungus Scedosporium apiospermum.</title>
        <authorList>
            <person name="Vandeputte P."/>
            <person name="Ghamrawi S."/>
            <person name="Rechenmann M."/>
            <person name="Iltis A."/>
            <person name="Giraud S."/>
            <person name="Fleury M."/>
            <person name="Thornton C."/>
            <person name="Delhaes L."/>
            <person name="Meyer W."/>
            <person name="Papon N."/>
            <person name="Bouchara J.P."/>
        </authorList>
    </citation>
    <scope>NUCLEOTIDE SEQUENCE [LARGE SCALE GENOMIC DNA]</scope>
    <source>
        <strain evidence="11 12">IHEM 14462</strain>
    </source>
</reference>
<evidence type="ECO:0000259" key="9">
    <source>
        <dbReference type="Pfam" id="PF14630"/>
    </source>
</evidence>
<dbReference type="GeneID" id="27721893"/>
<dbReference type="Pfam" id="PF13191">
    <property type="entry name" value="AAA_16"/>
    <property type="match status" value="1"/>
</dbReference>
<dbReference type="HOGENOM" id="CLU_028223_2_0_1"/>
<dbReference type="Proteomes" id="UP000028545">
    <property type="component" value="Unassembled WGS sequence"/>
</dbReference>
<evidence type="ECO:0000256" key="2">
    <source>
        <dbReference type="ARBA" id="ARBA00006269"/>
    </source>
</evidence>
<evidence type="ECO:0000259" key="10">
    <source>
        <dbReference type="Pfam" id="PF21639"/>
    </source>
</evidence>
<dbReference type="Gene3D" id="3.40.50.300">
    <property type="entry name" value="P-loop containing nucleotide triphosphate hydrolases"/>
    <property type="match status" value="1"/>
</dbReference>
<dbReference type="GO" id="GO:0005664">
    <property type="term" value="C:nuclear origin of replication recognition complex"/>
    <property type="evidence" value="ECO:0007669"/>
    <property type="project" value="TreeGrafter"/>
</dbReference>